<keyword evidence="1" id="KW-0472">Membrane</keyword>
<dbReference type="Gene3D" id="2.60.40.10">
    <property type="entry name" value="Immunoglobulins"/>
    <property type="match status" value="1"/>
</dbReference>
<evidence type="ECO:0000313" key="3">
    <source>
        <dbReference type="EMBL" id="KAK3268689.1"/>
    </source>
</evidence>
<feature type="transmembrane region" description="Helical" evidence="1">
    <location>
        <begin position="1168"/>
        <end position="1186"/>
    </location>
</feature>
<dbReference type="EMBL" id="LGRX02011657">
    <property type="protein sequence ID" value="KAK3268689.1"/>
    <property type="molecule type" value="Genomic_DNA"/>
</dbReference>
<organism evidence="3 4">
    <name type="scientific">Cymbomonas tetramitiformis</name>
    <dbReference type="NCBI Taxonomy" id="36881"/>
    <lineage>
        <taxon>Eukaryota</taxon>
        <taxon>Viridiplantae</taxon>
        <taxon>Chlorophyta</taxon>
        <taxon>Pyramimonadophyceae</taxon>
        <taxon>Pyramimonadales</taxon>
        <taxon>Pyramimonadaceae</taxon>
        <taxon>Cymbomonas</taxon>
    </lineage>
</organism>
<evidence type="ECO:0000256" key="1">
    <source>
        <dbReference type="SAM" id="Phobius"/>
    </source>
</evidence>
<keyword evidence="1" id="KW-1133">Transmembrane helix</keyword>
<comment type="caution">
    <text evidence="3">The sequence shown here is derived from an EMBL/GenBank/DDBJ whole genome shotgun (WGS) entry which is preliminary data.</text>
</comment>
<feature type="signal peptide" evidence="2">
    <location>
        <begin position="1"/>
        <end position="27"/>
    </location>
</feature>
<gene>
    <name evidence="3" type="ORF">CYMTET_22821</name>
</gene>
<proteinExistence type="predicted"/>
<evidence type="ECO:0008006" key="5">
    <source>
        <dbReference type="Google" id="ProtNLM"/>
    </source>
</evidence>
<protein>
    <recommendedName>
        <fullName evidence="5">Polycystin cation channel PKD1/PKD2 domain-containing protein</fullName>
    </recommendedName>
</protein>
<feature type="transmembrane region" description="Helical" evidence="1">
    <location>
        <begin position="1290"/>
        <end position="1310"/>
    </location>
</feature>
<feature type="chain" id="PRO_5042132748" description="Polycystin cation channel PKD1/PKD2 domain-containing protein" evidence="2">
    <location>
        <begin position="28"/>
        <end position="1578"/>
    </location>
</feature>
<keyword evidence="4" id="KW-1185">Reference proteome</keyword>
<accession>A0AAE0FZG7</accession>
<dbReference type="InterPro" id="IPR013783">
    <property type="entry name" value="Ig-like_fold"/>
</dbReference>
<dbReference type="Proteomes" id="UP001190700">
    <property type="component" value="Unassembled WGS sequence"/>
</dbReference>
<keyword evidence="1" id="KW-0812">Transmembrane</keyword>
<keyword evidence="2" id="KW-0732">Signal</keyword>
<feature type="transmembrane region" description="Helical" evidence="1">
    <location>
        <begin position="1193"/>
        <end position="1215"/>
    </location>
</feature>
<feature type="transmembrane region" description="Helical" evidence="1">
    <location>
        <begin position="1322"/>
        <end position="1344"/>
    </location>
</feature>
<sequence length="1578" mass="169655">MQRGSSVAASSLPWALFAGLIDLAAMGGQPAPHLDWLGHVRDSAGNAAQEVRRRVYVTNPCKHAGADPDVPERVCSVEADGDVTCSVSGGDLCSTIDFEESEDDAEKKPPTVALIGPEQVSVAQGELYAACPSEPPLDLVCDKGAQASDELDGDLTDMILACTPDGTTNRFINKGVTGCSIDTGVPGVYVIAFSVKNSVRLSATATRTLTVIAACPAGEALCADMVTCSERGVCLGGLGESAVDEEPAAVDAVPNVTLRTSLAVPSAFVDVKQHGTYMACAVGEEEQADVLCEPGATAHDDEDGDLTSKVLACPPESCLSTGCPGHEWASKGLQGCLNTSADVGTVFDIRFVVYDSMVPAQNDSVTRVVTIVQPCSGGDELCSDMTCSPIPCDERDAQFSSTLDDTAPPTIELLHSDPVRVIYGNSTSSAWLRPCANLSEHSTSPPHACLATAVDDTSGDVSSSLEASQDTQCAGCSSGGCQLERAFECFPGTYGYIWSAADASGNHANLRQTVKVVEEAAVSATLNLSAGTNDVAAAEERAESLRLDGSSEALAFQQGLATLLNDGSSSAGEEVQSSDVTITAVHLKDALGRHVSSSENATGSGELFLEVHYTVTVLVAGSEASGALGRRLLCIHKPADALAWGRRLLDAGADTLAQRTEDVSAMLVSSTYDGTMSASLAAAAEINNASLATEVAEASENPIAARVTTEVDSAAAYEVSIAQQMAELRRGSSQLSGGLAEVLGAVALAGGNPDEWKEALTETWEAGQSAELSHIDELMTLVAESGAKLDRNVSQYDIIPEDANTAALEQEVETGKTQSDELNVALDEIEPKTTVDDEHEHCNRFSMDVDHKYYFTVGVNQSGHRRQLLKAARKGGASSGSVRIEVHKGGLVSGGGNDFRQYWDAELPGDEALTNLEMEPTDEQVRYVCLGRQRLVAGLLIQVTRVGTEQKCTERFERIKAPCHTRTAKPEGYGSDSVFSTDSKLFRVGMQDDIGLYYNTSDGSDMINPITSQPIAFMPRKIPGSPNAHPVYIDARIGGYRAKELYTFMEDGNFMDKTVKQVTAEWVLWNPHTETWTTMHLTWHHETGSWQTEFDIASIDIGALTGMAPSDGGATAVTALHWVWALLSMGSLVDRLRLMRHAATTNIPPAATMAFRGSQLGSRALRGLLWLMGMPNFSLAALRAYLSQPLIQFSLTCSVVHVLAVLVYEFAVYYVDEELRMEPSYAVDQDLYARANYFLSRRQSAATAASIEGEGAAWALPEDNSGFERYLEDVNTVQTSSWLIRLMFKLHALQIVMLMIQSLVVCETIQHLRVVTRSVRQCIMIFMTMLPVFGVCVFGFAVLYNVEYGTHSPYVVNLSQSINVISGRTLLGDYKELAAAGQAIEALRRNVRVIYNVTQTFLMSFCVNNFLFAIYSDILNNSLEGARNQPQQDLAMLYKTCIKGKIQSRWPSLDRVHALLCQVQYHYQRQRLNVLTHSSNIEDSLMKRLSKGKLLAASEGDMQASPAHSKVCGCALAELADAMAAAFVWKQHQEVRRGSRQGDAFQSIDWEALKSHAGDDATICTSKRPLGCSLDDAL</sequence>
<evidence type="ECO:0000313" key="4">
    <source>
        <dbReference type="Proteomes" id="UP001190700"/>
    </source>
</evidence>
<reference evidence="3 4" key="1">
    <citation type="journal article" date="2015" name="Genome Biol. Evol.">
        <title>Comparative Genomics of a Bacterivorous Green Alga Reveals Evolutionary Causalities and Consequences of Phago-Mixotrophic Mode of Nutrition.</title>
        <authorList>
            <person name="Burns J.A."/>
            <person name="Paasch A."/>
            <person name="Narechania A."/>
            <person name="Kim E."/>
        </authorList>
    </citation>
    <scope>NUCLEOTIDE SEQUENCE [LARGE SCALE GENOMIC DNA]</scope>
    <source>
        <strain evidence="3 4">PLY_AMNH</strain>
    </source>
</reference>
<name>A0AAE0FZG7_9CHLO</name>
<evidence type="ECO:0000256" key="2">
    <source>
        <dbReference type="SAM" id="SignalP"/>
    </source>
</evidence>